<comment type="caution">
    <text evidence="1">The sequence shown here is derived from an EMBL/GenBank/DDBJ whole genome shotgun (WGS) entry which is preliminary data.</text>
</comment>
<keyword evidence="2" id="KW-1185">Reference proteome</keyword>
<evidence type="ECO:0000313" key="2">
    <source>
        <dbReference type="Proteomes" id="UP001147752"/>
    </source>
</evidence>
<protein>
    <submittedName>
        <fullName evidence="1">Uncharacterized protein</fullName>
    </submittedName>
</protein>
<evidence type="ECO:0000313" key="1">
    <source>
        <dbReference type="EMBL" id="KAJ5384224.1"/>
    </source>
</evidence>
<reference evidence="1" key="2">
    <citation type="journal article" date="2023" name="IMA Fungus">
        <title>Comparative genomic study of the Penicillium genus elucidates a diverse pangenome and 15 lateral gene transfer events.</title>
        <authorList>
            <person name="Petersen C."/>
            <person name="Sorensen T."/>
            <person name="Nielsen M.R."/>
            <person name="Sondergaard T.E."/>
            <person name="Sorensen J.L."/>
            <person name="Fitzpatrick D.A."/>
            <person name="Frisvad J.C."/>
            <person name="Nielsen K.L."/>
        </authorList>
    </citation>
    <scope>NUCLEOTIDE SEQUENCE</scope>
    <source>
        <strain evidence="1">IBT 3081</strain>
    </source>
</reference>
<dbReference type="GeneID" id="81459048"/>
<dbReference type="AlphaFoldDB" id="A0A9W9SUV0"/>
<dbReference type="OrthoDB" id="4231462at2759"/>
<sequence>MHRDSIFQSTLSQIVGNPYHQPTCQGLRDDGIQCRNDVPKISRINSAIQLGLFRGDPDSLPPESVLMSAAKSMLCAKCRPDNSRAKQCTQRWIQEWNAKLNQADITPTTLNPNIYDMDQLVQHRLAISSPAASIQRAGLIPGTPVTLVFRSQRQRHQDDIVKAKEAPFKATTKARLEVVF</sequence>
<proteinExistence type="predicted"/>
<dbReference type="Proteomes" id="UP001147752">
    <property type="component" value="Unassembled WGS sequence"/>
</dbReference>
<gene>
    <name evidence="1" type="ORF">N7517_002135</name>
</gene>
<organism evidence="1 2">
    <name type="scientific">Penicillium concentricum</name>
    <dbReference type="NCBI Taxonomy" id="293559"/>
    <lineage>
        <taxon>Eukaryota</taxon>
        <taxon>Fungi</taxon>
        <taxon>Dikarya</taxon>
        <taxon>Ascomycota</taxon>
        <taxon>Pezizomycotina</taxon>
        <taxon>Eurotiomycetes</taxon>
        <taxon>Eurotiomycetidae</taxon>
        <taxon>Eurotiales</taxon>
        <taxon>Aspergillaceae</taxon>
        <taxon>Penicillium</taxon>
    </lineage>
</organism>
<dbReference type="RefSeq" id="XP_056584000.1">
    <property type="nucleotide sequence ID" value="XM_056719865.1"/>
</dbReference>
<dbReference type="EMBL" id="JAPZBT010000001">
    <property type="protein sequence ID" value="KAJ5384224.1"/>
    <property type="molecule type" value="Genomic_DNA"/>
</dbReference>
<name>A0A9W9SUV0_9EURO</name>
<accession>A0A9W9SUV0</accession>
<reference evidence="1" key="1">
    <citation type="submission" date="2022-12" db="EMBL/GenBank/DDBJ databases">
        <authorList>
            <person name="Petersen C."/>
        </authorList>
    </citation>
    <scope>NUCLEOTIDE SEQUENCE</scope>
    <source>
        <strain evidence="1">IBT 3081</strain>
    </source>
</reference>